<gene>
    <name evidence="4" type="ORF">UCREL1_7906</name>
</gene>
<keyword evidence="2" id="KW-0539">Nucleus</keyword>
<protein>
    <recommendedName>
        <fullName evidence="3">ELYS-like domain-containing protein</fullName>
    </recommendedName>
</protein>
<keyword evidence="5" id="KW-1185">Reference proteome</keyword>
<evidence type="ECO:0000313" key="5">
    <source>
        <dbReference type="Proteomes" id="UP000012174"/>
    </source>
</evidence>
<evidence type="ECO:0000313" key="4">
    <source>
        <dbReference type="EMBL" id="EMR65119.1"/>
    </source>
</evidence>
<evidence type="ECO:0000256" key="1">
    <source>
        <dbReference type="ARBA" id="ARBA00004123"/>
    </source>
</evidence>
<feature type="domain" description="ELYS-like" evidence="3">
    <location>
        <begin position="38"/>
        <end position="274"/>
    </location>
</feature>
<dbReference type="AlphaFoldDB" id="M7SFV5"/>
<dbReference type="KEGG" id="ela:UCREL1_7906"/>
<accession>M7SFV5</accession>
<dbReference type="EMBL" id="KB706938">
    <property type="protein sequence ID" value="EMR65119.1"/>
    <property type="molecule type" value="Genomic_DNA"/>
</dbReference>
<name>M7SFV5_EUTLA</name>
<dbReference type="HOGENOM" id="CLU_070360_0_0_1"/>
<evidence type="ECO:0000256" key="2">
    <source>
        <dbReference type="ARBA" id="ARBA00023242"/>
    </source>
</evidence>
<dbReference type="Pfam" id="PF13934">
    <property type="entry name" value="ELYS"/>
    <property type="match status" value="1"/>
</dbReference>
<sequence>MLDYTQFDQVFGSLNPFPFDKSWSQKIESHRRKFDGALFFDRVLGALNLGQAAKSYPPKNENALRQLHQQVCDASNVAMHHKLSILYYLLLDLDERRVEQQEQQQQQQQQRRPSHIDSLAEDFAARAAVPQKYSIFMKGLWLMDAGAFESALEYLTHPSLVPDFADDIIVALARHASSSKNGPTLPLAYYHAVQPILRTSQAQEALFDALAQSSISEALAFARARPEFVHQQLFRRLVLGALDPARPHHDHGDELASLLLDGDEERWLVETLSSGPEAKRLRGAKDTLLMRRIARGEVGSAGEKGKGDWAVVLEGFRAGSGGRA</sequence>
<dbReference type="OrthoDB" id="20729at2759"/>
<reference evidence="5" key="1">
    <citation type="journal article" date="2013" name="Genome Announc.">
        <title>Draft genome sequence of the grapevine dieback fungus Eutypa lata UCR-EL1.</title>
        <authorList>
            <person name="Blanco-Ulate B."/>
            <person name="Rolshausen P.E."/>
            <person name="Cantu D."/>
        </authorList>
    </citation>
    <scope>NUCLEOTIDE SEQUENCE [LARGE SCALE GENOMIC DNA]</scope>
    <source>
        <strain evidence="5">UCR-EL1</strain>
    </source>
</reference>
<organism evidence="4 5">
    <name type="scientific">Eutypa lata (strain UCR-EL1)</name>
    <name type="common">Grapevine dieback disease fungus</name>
    <name type="synonym">Eutypa armeniacae</name>
    <dbReference type="NCBI Taxonomy" id="1287681"/>
    <lineage>
        <taxon>Eukaryota</taxon>
        <taxon>Fungi</taxon>
        <taxon>Dikarya</taxon>
        <taxon>Ascomycota</taxon>
        <taxon>Pezizomycotina</taxon>
        <taxon>Sordariomycetes</taxon>
        <taxon>Xylariomycetidae</taxon>
        <taxon>Xylariales</taxon>
        <taxon>Diatrypaceae</taxon>
        <taxon>Eutypa</taxon>
    </lineage>
</organism>
<dbReference type="GO" id="GO:0005634">
    <property type="term" value="C:nucleus"/>
    <property type="evidence" value="ECO:0007669"/>
    <property type="project" value="UniProtKB-SubCell"/>
</dbReference>
<dbReference type="OMA" id="EGLWHLD"/>
<dbReference type="eggNOG" id="ENOG502S4G4">
    <property type="taxonomic scope" value="Eukaryota"/>
</dbReference>
<comment type="subcellular location">
    <subcellularLocation>
        <location evidence="1">Nucleus</location>
    </subcellularLocation>
</comment>
<dbReference type="STRING" id="1287681.M7SFV5"/>
<proteinExistence type="predicted"/>
<dbReference type="Proteomes" id="UP000012174">
    <property type="component" value="Unassembled WGS sequence"/>
</dbReference>
<evidence type="ECO:0000259" key="3">
    <source>
        <dbReference type="Pfam" id="PF13934"/>
    </source>
</evidence>
<dbReference type="InterPro" id="IPR025151">
    <property type="entry name" value="ELYS_dom"/>
</dbReference>